<evidence type="ECO:0008006" key="4">
    <source>
        <dbReference type="Google" id="ProtNLM"/>
    </source>
</evidence>
<dbReference type="InterPro" id="IPR016024">
    <property type="entry name" value="ARM-type_fold"/>
</dbReference>
<sequence>MFPSMASVITSCLSNTTLAVRISASWALANMCDALAAAHKRLAEAPISPAASDLATLAAPAIAAASDSEKVRANAVRAIGHLLGAAVFGPTGPRTSGTCRESHEPGAQASGTCEKSRDGQKSDGHEPGGVRAAFQATGCQEDSSESSRVRTQNQIPDLSDSSINSPANEDGNRKGNASVSGASTKFDSAADPQLPESHAWLGPAVRCLTSGMSAASAKVQWNSCYAAGLMAANPSALKAAHASHILEPILARLGALVCESGNFKVQTHAAAAIGAVPKRRHFGATYAGVLGMILSRLEALASGPQAEPIGSIQSSSVGGSDGERQGEEGRESTEDASFPNFRYCAALRGELEDTLLHLLTLNEMADDDAIRGVVLPHADLMATLLGNALQEGRGWEASRRCATAAASSTTSRAASDGRLAAASELASGGLPPIGDGQRVEIGRVEKFKVALGVRERGPKDRVLKTVIKGLMRMEGEFGRWGRDLGELIGDTDGVVVEPSDLVVGK</sequence>
<keyword evidence="3" id="KW-1185">Reference proteome</keyword>
<feature type="region of interest" description="Disordered" evidence="1">
    <location>
        <begin position="90"/>
        <end position="191"/>
    </location>
</feature>
<dbReference type="EMBL" id="CAJHUC010000770">
    <property type="protein sequence ID" value="CAD7698150.1"/>
    <property type="molecule type" value="Genomic_DNA"/>
</dbReference>
<reference evidence="2" key="1">
    <citation type="submission" date="2020-12" db="EMBL/GenBank/DDBJ databases">
        <authorList>
            <person name="Iha C."/>
        </authorList>
    </citation>
    <scope>NUCLEOTIDE SEQUENCE</scope>
</reference>
<evidence type="ECO:0000313" key="3">
    <source>
        <dbReference type="Proteomes" id="UP000708148"/>
    </source>
</evidence>
<protein>
    <recommendedName>
        <fullName evidence="4">Armadillo-type protein</fullName>
    </recommendedName>
</protein>
<dbReference type="InterPro" id="IPR011989">
    <property type="entry name" value="ARM-like"/>
</dbReference>
<dbReference type="Proteomes" id="UP000708148">
    <property type="component" value="Unassembled WGS sequence"/>
</dbReference>
<proteinExistence type="predicted"/>
<dbReference type="SUPFAM" id="SSF48371">
    <property type="entry name" value="ARM repeat"/>
    <property type="match status" value="1"/>
</dbReference>
<feature type="compositionally biased region" description="Basic and acidic residues" evidence="1">
    <location>
        <begin position="321"/>
        <end position="333"/>
    </location>
</feature>
<evidence type="ECO:0000313" key="2">
    <source>
        <dbReference type="EMBL" id="CAD7698150.1"/>
    </source>
</evidence>
<feature type="compositionally biased region" description="Polar residues" evidence="1">
    <location>
        <begin position="149"/>
        <end position="167"/>
    </location>
</feature>
<organism evidence="2 3">
    <name type="scientific">Ostreobium quekettii</name>
    <dbReference type="NCBI Taxonomy" id="121088"/>
    <lineage>
        <taxon>Eukaryota</taxon>
        <taxon>Viridiplantae</taxon>
        <taxon>Chlorophyta</taxon>
        <taxon>core chlorophytes</taxon>
        <taxon>Ulvophyceae</taxon>
        <taxon>TCBD clade</taxon>
        <taxon>Bryopsidales</taxon>
        <taxon>Ostreobineae</taxon>
        <taxon>Ostreobiaceae</taxon>
        <taxon>Ostreobium</taxon>
    </lineage>
</organism>
<comment type="caution">
    <text evidence="2">The sequence shown here is derived from an EMBL/GenBank/DDBJ whole genome shotgun (WGS) entry which is preliminary data.</text>
</comment>
<evidence type="ECO:0000256" key="1">
    <source>
        <dbReference type="SAM" id="MobiDB-lite"/>
    </source>
</evidence>
<gene>
    <name evidence="2" type="ORF">OSTQU699_LOCUS3511</name>
</gene>
<feature type="region of interest" description="Disordered" evidence="1">
    <location>
        <begin position="307"/>
        <end position="335"/>
    </location>
</feature>
<feature type="compositionally biased region" description="Basic and acidic residues" evidence="1">
    <location>
        <begin position="114"/>
        <end position="128"/>
    </location>
</feature>
<feature type="compositionally biased region" description="Polar residues" evidence="1">
    <location>
        <begin position="175"/>
        <end position="186"/>
    </location>
</feature>
<accession>A0A8S1IVR3</accession>
<dbReference type="Gene3D" id="1.25.10.10">
    <property type="entry name" value="Leucine-rich Repeat Variant"/>
    <property type="match status" value="1"/>
</dbReference>
<dbReference type="AlphaFoldDB" id="A0A8S1IVR3"/>
<dbReference type="PANTHER" id="PTHR13366">
    <property type="entry name" value="MALARIA ANTIGEN-RELATED"/>
    <property type="match status" value="1"/>
</dbReference>
<dbReference type="PANTHER" id="PTHR13366:SF0">
    <property type="entry name" value="HEAT REPEAT-CONTAINING PROTEIN 6"/>
    <property type="match status" value="1"/>
</dbReference>
<name>A0A8S1IVR3_9CHLO</name>
<dbReference type="InterPro" id="IPR052107">
    <property type="entry name" value="HEAT6"/>
</dbReference>